<evidence type="ECO:0008006" key="6">
    <source>
        <dbReference type="Google" id="ProtNLM"/>
    </source>
</evidence>
<protein>
    <recommendedName>
        <fullName evidence="6">Pentacotripeptide-repeat region of PRORP domain-containing protein</fullName>
    </recommendedName>
</protein>
<feature type="region of interest" description="Disordered" evidence="3">
    <location>
        <begin position="411"/>
        <end position="434"/>
    </location>
</feature>
<evidence type="ECO:0000256" key="3">
    <source>
        <dbReference type="SAM" id="MobiDB-lite"/>
    </source>
</evidence>
<comment type="similarity">
    <text evidence="1">Belongs to the PPR family. P subfamily.</text>
</comment>
<proteinExistence type="inferred from homology"/>
<dbReference type="AlphaFoldDB" id="A0A9W8CN41"/>
<dbReference type="EMBL" id="JANBOJ010000338">
    <property type="protein sequence ID" value="KAJ1719800.1"/>
    <property type="molecule type" value="Genomic_DNA"/>
</dbReference>
<dbReference type="InterPro" id="IPR050872">
    <property type="entry name" value="PPR_P_subfamily"/>
</dbReference>
<evidence type="ECO:0000313" key="5">
    <source>
        <dbReference type="Proteomes" id="UP001149813"/>
    </source>
</evidence>
<dbReference type="NCBIfam" id="TIGR00756">
    <property type="entry name" value="PPR"/>
    <property type="match status" value="1"/>
</dbReference>
<feature type="repeat" description="PPR" evidence="2">
    <location>
        <begin position="707"/>
        <end position="741"/>
    </location>
</feature>
<accession>A0A9W8CN41</accession>
<sequence>MRYRSIRRSIHIGRGRLLAGDGREDEIKESINELMRLLGERRVNIGEVWSCYDRLKIRNMVEFMPYEAWALLLKTCQWAAATAPASAAAGVTKAKAKKISKQSGYRRKEALFPLRDVEVSAFAREFAGRSTAPYWTRSMSKRRALMFLGDMLRNSGDGQPLPSGKQEGGTDLDEDDSSTPSPWQHPGTLHYNIVLDVVCRDQSTSASELARIHMNMRLHGVQEDTVTFNTLLNGCRLLGSWKHFSDIESHMLQRDRWGVTHMDATTWGTLIQGYLECEDWKAVDRCIDHVARASEQWHAGRSGDDGQGSHAFVPTTYLWSIVVNSYAVRDMVAQMLDARRTMDRLGIEANAHVFGTIFAALHQMRKSLATRGSDTWPAIAPTLEEYDAMRAAGIKANATMLTNIILTAGLGRGGAGSSSSDSSGDPRMAQKLAQVSQGTAAELEGLMVKARDPDVYAALLNVSGKAGASDEVSALWKTLVSEAQLADSNAPPVLTSRTLAAYMNALIGCRAYDDAITAFYDHALPQQPQPFAKSGLSSARTAPTLPRLRTVELPVYEAAIHASARADRHHMCPQLVRAMVASGVQPSVLALRYSLLPPDSGERRRARASRSTRSWSLPLAIARQLWDAVLAVRREAWMRERTDNRPVIVNDIAAQLVRVAACARDAEFGKDVFEALRREASHYGIDHGQENAARRLALPAHMQCAPNVRTYTSMITMYANSIDLDGMSRMWASMSADGVAPNVHTYTSLVVGLHKIAIRRRWRKLRESAENIEAGNDAFGAGGSRIPWEPVSQDRMVEAIEDWVVKQPGAEAPDTRRQAFGPEALDESASPGVDMPLSTLLLRYYATRIRDAERGAHLASISPAAPEGVDDSEYGLRRAMRICEEVESSGLVPDGRFHAALADLFDACGDWPGANIVRQHTKKSTSAPDR</sequence>
<reference evidence="4" key="1">
    <citation type="submission" date="2022-07" db="EMBL/GenBank/DDBJ databases">
        <title>Phylogenomic reconstructions and comparative analyses of Kickxellomycotina fungi.</title>
        <authorList>
            <person name="Reynolds N.K."/>
            <person name="Stajich J.E."/>
            <person name="Barry K."/>
            <person name="Grigoriev I.V."/>
            <person name="Crous P."/>
            <person name="Smith M.E."/>
        </authorList>
    </citation>
    <scope>NUCLEOTIDE SEQUENCE</scope>
    <source>
        <strain evidence="4">NBRC 32514</strain>
    </source>
</reference>
<name>A0A9W8CN41_9FUNG</name>
<dbReference type="PROSITE" id="PS51375">
    <property type="entry name" value="PPR"/>
    <property type="match status" value="1"/>
</dbReference>
<dbReference type="Gene3D" id="1.25.40.10">
    <property type="entry name" value="Tetratricopeptide repeat domain"/>
    <property type="match status" value="2"/>
</dbReference>
<dbReference type="InterPro" id="IPR002885">
    <property type="entry name" value="PPR_rpt"/>
</dbReference>
<dbReference type="OrthoDB" id="1908178at2759"/>
<feature type="region of interest" description="Disordered" evidence="3">
    <location>
        <begin position="155"/>
        <end position="185"/>
    </location>
</feature>
<dbReference type="PANTHER" id="PTHR46128">
    <property type="entry name" value="MITOCHONDRIAL GROUP I INTRON SPLICING FACTOR CCM1"/>
    <property type="match status" value="1"/>
</dbReference>
<comment type="caution">
    <text evidence="4">The sequence shown here is derived from an EMBL/GenBank/DDBJ whole genome shotgun (WGS) entry which is preliminary data.</text>
</comment>
<gene>
    <name evidence="4" type="ORF">LPJ53_005494</name>
</gene>
<keyword evidence="5" id="KW-1185">Reference proteome</keyword>
<dbReference type="Pfam" id="PF13041">
    <property type="entry name" value="PPR_2"/>
    <property type="match status" value="1"/>
</dbReference>
<evidence type="ECO:0000256" key="1">
    <source>
        <dbReference type="ARBA" id="ARBA00007626"/>
    </source>
</evidence>
<organism evidence="4 5">
    <name type="scientific">Coemansia erecta</name>
    <dbReference type="NCBI Taxonomy" id="147472"/>
    <lineage>
        <taxon>Eukaryota</taxon>
        <taxon>Fungi</taxon>
        <taxon>Fungi incertae sedis</taxon>
        <taxon>Zoopagomycota</taxon>
        <taxon>Kickxellomycotina</taxon>
        <taxon>Kickxellomycetes</taxon>
        <taxon>Kickxellales</taxon>
        <taxon>Kickxellaceae</taxon>
        <taxon>Coemansia</taxon>
    </lineage>
</organism>
<dbReference type="PANTHER" id="PTHR46128:SF356">
    <property type="entry name" value="PENTACOTRIPEPTIDE-REPEAT REGION OF PRORP DOMAIN-CONTAINING PROTEIN"/>
    <property type="match status" value="1"/>
</dbReference>
<dbReference type="Proteomes" id="UP001149813">
    <property type="component" value="Unassembled WGS sequence"/>
</dbReference>
<dbReference type="InterPro" id="IPR011990">
    <property type="entry name" value="TPR-like_helical_dom_sf"/>
</dbReference>
<evidence type="ECO:0000313" key="4">
    <source>
        <dbReference type="EMBL" id="KAJ1719800.1"/>
    </source>
</evidence>
<evidence type="ECO:0000256" key="2">
    <source>
        <dbReference type="PROSITE-ProRule" id="PRU00708"/>
    </source>
</evidence>